<evidence type="ECO:0000313" key="1">
    <source>
        <dbReference type="EMBL" id="EFH82702.1"/>
    </source>
</evidence>
<evidence type="ECO:0000313" key="2">
    <source>
        <dbReference type="Proteomes" id="UP000004508"/>
    </source>
</evidence>
<dbReference type="RefSeq" id="WP_007921035.1">
    <property type="nucleotide sequence ID" value="NZ_ADVG01000004.1"/>
</dbReference>
<name>D6U1Q8_KTERA</name>
<gene>
    <name evidence="1" type="ORF">Krac_3540</name>
</gene>
<organism evidence="1 2">
    <name type="scientific">Ktedonobacter racemifer DSM 44963</name>
    <dbReference type="NCBI Taxonomy" id="485913"/>
    <lineage>
        <taxon>Bacteria</taxon>
        <taxon>Bacillati</taxon>
        <taxon>Chloroflexota</taxon>
        <taxon>Ktedonobacteria</taxon>
        <taxon>Ktedonobacterales</taxon>
        <taxon>Ktedonobacteraceae</taxon>
        <taxon>Ktedonobacter</taxon>
    </lineage>
</organism>
<dbReference type="STRING" id="485913.Krac_3540"/>
<protein>
    <submittedName>
        <fullName evidence="1">Uncharacterized protein</fullName>
    </submittedName>
</protein>
<dbReference type="EMBL" id="ADVG01000004">
    <property type="protein sequence ID" value="EFH82702.1"/>
    <property type="molecule type" value="Genomic_DNA"/>
</dbReference>
<dbReference type="InParanoid" id="D6U1Q8"/>
<comment type="caution">
    <text evidence="1">The sequence shown here is derived from an EMBL/GenBank/DDBJ whole genome shotgun (WGS) entry which is preliminary data.</text>
</comment>
<keyword evidence="2" id="KW-1185">Reference proteome</keyword>
<reference evidence="1 2" key="1">
    <citation type="journal article" date="2011" name="Stand. Genomic Sci.">
        <title>Non-contiguous finished genome sequence and contextual data of the filamentous soil bacterium Ktedonobacter racemifer type strain (SOSP1-21).</title>
        <authorList>
            <person name="Chang Y.J."/>
            <person name="Land M."/>
            <person name="Hauser L."/>
            <person name="Chertkov O."/>
            <person name="Del Rio T.G."/>
            <person name="Nolan M."/>
            <person name="Copeland A."/>
            <person name="Tice H."/>
            <person name="Cheng J.F."/>
            <person name="Lucas S."/>
            <person name="Han C."/>
            <person name="Goodwin L."/>
            <person name="Pitluck S."/>
            <person name="Ivanova N."/>
            <person name="Ovchinikova G."/>
            <person name="Pati A."/>
            <person name="Chen A."/>
            <person name="Palaniappan K."/>
            <person name="Mavromatis K."/>
            <person name="Liolios K."/>
            <person name="Brettin T."/>
            <person name="Fiebig A."/>
            <person name="Rohde M."/>
            <person name="Abt B."/>
            <person name="Goker M."/>
            <person name="Detter J.C."/>
            <person name="Woyke T."/>
            <person name="Bristow J."/>
            <person name="Eisen J.A."/>
            <person name="Markowitz V."/>
            <person name="Hugenholtz P."/>
            <person name="Kyrpides N.C."/>
            <person name="Klenk H.P."/>
            <person name="Lapidus A."/>
        </authorList>
    </citation>
    <scope>NUCLEOTIDE SEQUENCE [LARGE SCALE GENOMIC DNA]</scope>
    <source>
        <strain evidence="2">DSM 44963</strain>
    </source>
</reference>
<dbReference type="AlphaFoldDB" id="D6U1Q8"/>
<dbReference type="Proteomes" id="UP000004508">
    <property type="component" value="Unassembled WGS sequence"/>
</dbReference>
<accession>D6U1Q8</accession>
<sequence length="53" mass="5950">MTEKKDTSGLFRLNLGQIRAELKDMELNDCRVLIVLMATEIGPFPTFVLPGAR</sequence>
<proteinExistence type="predicted"/>